<organism evidence="7 8">
    <name type="scientific">Castilleja foliolosa</name>
    <dbReference type="NCBI Taxonomy" id="1961234"/>
    <lineage>
        <taxon>Eukaryota</taxon>
        <taxon>Viridiplantae</taxon>
        <taxon>Streptophyta</taxon>
        <taxon>Embryophyta</taxon>
        <taxon>Tracheophyta</taxon>
        <taxon>Spermatophyta</taxon>
        <taxon>Magnoliopsida</taxon>
        <taxon>eudicotyledons</taxon>
        <taxon>Gunneridae</taxon>
        <taxon>Pentapetalae</taxon>
        <taxon>asterids</taxon>
        <taxon>lamiids</taxon>
        <taxon>Lamiales</taxon>
        <taxon>Orobanchaceae</taxon>
        <taxon>Pedicularideae</taxon>
        <taxon>Castillejinae</taxon>
        <taxon>Castilleja</taxon>
    </lineage>
</organism>
<accession>A0ABD3E8W0</accession>
<dbReference type="InterPro" id="IPR026854">
    <property type="entry name" value="VPS13_N"/>
</dbReference>
<sequence length="3417" mass="382431">MFEGLVRQLILGYLGRYIKDIQKEQLKITLWNEEVLLENVELILEAFDYLRLPFAFRQGRVGKLSIKIPWKKLGWDPVIIILEDVYICVSQRDDKDWCMDAIEIREYASKKAQLAAAELAKLSRRVCDNQTGKSFISYITAKSQFFLTPHSYSLSTFSDFSKILDSIQVSVRNVHILYRDTVSAMEEVLFGLKFSSLTIMRQTALGSSISNVGRGQVNKLVEVQSLELYCDILKKNDDSSTDNGVGVSSMGMEKPEDNKCSSMLAPLNVAVSLSVKRSGKLLDDAPQYTINIELGCLETSINEVQLQQILSLCDYISLSRLREKYGRYRPSSDHLGKRLKGWQKEWWNYAQESVLSDVRRRLRKTSWKYFGERLNARRKYVNLYKTKLKCLRRDQSWAASSLPLLNNLVLKVIKEDDQHELEKMEKETDIDDILNYRSIAECELEDFLANSSARYGSYGGNMDKLEEDDRPPTSKPRGWLNWLSYGMLGAGGTDDSNQFSGVISDDVIKDIYEATKFHPAPVPIGDFAMMDDVYFSSLTLNISEIHTTLWSMELGRAISYLTLTKTYIEGKVWEKSAVITAAVNSAQILDPINNRVVLFTKKVKSADEVFEKEEPSLNVKVDLCPSSSDLSSSVKVILGSIELCCDSEFVKNIVDFLYVMRHLRSQKEMILLSLNGIDDLNSRLLSKIDYVLSSRTKIILDINILNSVINIPWEDVEAHNMVIEVASISFTSKSEIDSSTSHMGDGSHPLSRYVGFGPGSVHTLEGFQLHDLYDHFEIQINDVQIRLMMPSSATIPFIEKFSASASLVSCVLPDEPILKKLEVHVQVPSLTVRFSAFIYGEIVGLISQLNTLLPPASTASVELKSNGLNNSVNAWFSIDANLDMISLAVNLDESVANECTLNFFGQKIGVRLDQRDFPKFWASVKACQVSATSTKDDWCDLVLCSSGSMWGSESTNQHMGVDLDSRNVHLGNVSSIVDGCIVLHFEVIRTGHWLLQNYTVYATDLDIHCYPSIIGQLADFLNKIVVPGEYDIEGINPDVESESSSRHGFESKHDGLLSEISLYESTNISLDHFAFMESPKIFSPQFVNSNVGADSSVRTSVDSELRLVNLNIGSITVHFHDSSCTVGTVVVPLAKLKLKEYADSLDIVCSTEGMVLSSSWWNHIFSELLWGPISSNLSPILNLHMKKRNTRSRNPQIEISFNIHQISCVLTPEFLAMLIGYFSLPYWSSCANEQPDTVGFEDTTIKYTFEIVDCNITTPANNDCSEFLKVNIKQLRIVYSENSGRSSVTMDIPSACSIDAEKFSDRNHCLDFFGCDLSLSLLFFEKDVINPFNRCKNLILVASLRADVWVRIPCDSNSDLASYPVCIMAMVNDCQLDIEEVRVITGLSALDYVIDQFSLVEEESKLFTSDVLQFLQSKKQMKDYVALVPKISNVTYDEMRFCVKSLSLRLHQLKRDSTCSETIAEAEMHFVCSLSLMNGKPRFLDISFSSLELFSLLNCVLLAEFACSGPGSSALDLIISVSDSGENRVLVSVPCLDVWLHLLDWNDVIDAVSSFTDQLPRRTSSASAEDMSSIVAGDAIYAAVDTPNDVARANISDTAVFSTFILEHVGLAVHFPGLVSRDTNNTFGRAHFHNKQPMDDYCSVPRGNQSCFLSVSLQSRNNELVADGKTVKLTISSEILNGTLKLFTGNCTKTWPLFQLSKIYLEAEIFEYETGNVNMKLSVRCDSLELSLSNHILYLFHFSWFEESEQVPSRFNLRRMDLKVHLRKLSLLLTDWKTSNGPLMELLVRNSIVCSTVTDDRIGGSVECELQMNYYSIDKVLWEPFMEPWKIQLRMSRKQDERALFSGAIMTDINLESKTHLNLNLNESNIEVISRTIEMIGDAWSVLGITERSDLSNSQIAQIPVTRRYAPYMLENLTTLPLVFCVCQRRFGRDDLDVSPSKGVLQPDSSTLIHINESPDELLFRYRPLKSSDSLNDNQLLEAAHRHVTFQLEGTSVPSALISMDLVGRRYFEVEFSQSSHVTEVQSDVNSTKRNEKVEGDGGTDAVRGFAIPVVIDVSVQRFTKLIRLYSTVVILNSTSVLIEVRFDIPFGVAPKILGPIYPGQEFPLPLHLAEAGCIRWRPLGDSYLWSEAYNMSSIISKDVKIGFSRSFVCYPSHPSSEAFRCCITVNNQCLPPVGRAIRVNSSIDFESAKQTTNFYVQSSSNLEIPRNRFLYQVMLTSPLVLKNYLMKSVSVTLEIAGVTRTAFLSEVDTSFYHIDSSHDLSITFQMHGFRPSTLKYPRAESFSGKAKFSGTKFSLSELIRFDSESSDGPLYVTMEKVMDAVSGAREILISVPFLLYNCTGFSLVLSNSVNEMKGYSCIIPSSYNLDEQNLFVEKKDGLGLIYSDQNFPTTGSTSETKLSSSNFVQSGNRKVTACLFSPDPHLYTGEAMVKLSRYLPSVIANVPKRAWSAPFSLVPPTGSTSVLVPQPSIAAGYVLSVSAMAAPFSGRTKIITLQPRSVIANACTKNLCYKQKGTDSPSVLGVGRHSYIQWMDTTRELLLSVRFDEPGWEWSGCFLPEQLGDTQVKVRNYMTGAVNMMRVEVRSADVSVGEEKIVGSTSGNSGTNLILLSVDDTGFMPYRIDNHSRERLRIYQPKCESFETVIHPYTSSPYAWDEPCYPHRLIVEVPGERILGSYAIDDAAAHSLVCLPATSEKPERNLLISVHSEGAVKVLSIIDSSYHVLDDLKSLHVPQLKDKGRQTRKFHSFLDYKERFSVDIPFLGVSLMNSRPEELLFACAKNVKVNFVQSLDQQQFSLLIASLQIDNQLRTTPYPVILSFNRGNKGNLVNQMKFKENSEKTKRGDASQVATSDLHEPVFSLTVAKWRNNDTSLVSFESISLRIGDFYLEIEQEIVLRLFEFFKSASSRLQSRGFQHVDSTQNLLFSDLECSGETSINVQYSARLDEKHPNCTDNTLLSEDYKRSCLLPHIVPIGAPWQQIHLAARKQKKIYVELFDMGPIKVTLSFSSSPWILRNGVLTSGESIIHRGLMALADVEGAQIHFKQLVLSHQIASWESIQEILVTHYIRQFLHEMYKVFGSAGVIGNPVGFARSLGLGIKDFFSLPIWSGYQSPSGLITGMAQGTTSLLSNTVYAISDATTQFSKAAHKGIVAFTFDDQTATMIKRQPKGVISEFLEGLTGLLQSPIEGAEKHGLPGVLSGIAMGVTGLVARPAASILEVTGKTAQSIRNRSRIQQMGYRCFRVRLPRPLSAESPLKPYSWDEAVGLYVLTKLKVDDEEMTLVMCKALKQRGEYVLITRRLILVVSCSSLKDLGEPDFQGVPADPNWVIKSEIGMENVILADSDGDVVHIVGSGSDTLSRQRHGWNNYRTPLPLVQTNLELSCADEADELLRVVKRLMETGKEQGSSSLYILHQTNVK</sequence>
<dbReference type="Pfam" id="PF25037">
    <property type="entry name" value="VPS13_C"/>
    <property type="match status" value="1"/>
</dbReference>
<evidence type="ECO:0000259" key="6">
    <source>
        <dbReference type="Pfam" id="PF25037"/>
    </source>
</evidence>
<keyword evidence="8" id="KW-1185">Reference proteome</keyword>
<evidence type="ECO:0000256" key="2">
    <source>
        <dbReference type="ARBA" id="ARBA00022448"/>
    </source>
</evidence>
<comment type="similarity">
    <text evidence="1">Belongs to the VPS13 family.</text>
</comment>
<dbReference type="PANTHER" id="PTHR16166:SF143">
    <property type="entry name" value="PROTEIN SORTING-ASSOCIATED PROTEIN, PUTATIVE (DUF1162)-RELATED"/>
    <property type="match status" value="1"/>
</dbReference>
<feature type="domain" description="Vacuolar protein sorting-associated protein 13 VPS13 adaptor binding" evidence="5">
    <location>
        <begin position="2063"/>
        <end position="2358"/>
    </location>
</feature>
<evidence type="ECO:0008006" key="9">
    <source>
        <dbReference type="Google" id="ProtNLM"/>
    </source>
</evidence>
<feature type="domain" description="Intermembrane lipid transfer protein VPS13-like C-terminal" evidence="6">
    <location>
        <begin position="3243"/>
        <end position="3309"/>
    </location>
</feature>
<name>A0ABD3E8W0_9LAMI</name>
<evidence type="ECO:0000256" key="1">
    <source>
        <dbReference type="ARBA" id="ARBA00006545"/>
    </source>
</evidence>
<comment type="caution">
    <text evidence="7">The sequence shown here is derived from an EMBL/GenBank/DDBJ whole genome shotgun (WGS) entry which is preliminary data.</text>
</comment>
<dbReference type="InterPro" id="IPR009543">
    <property type="entry name" value="VPS13_VAB"/>
</dbReference>
<keyword evidence="3" id="KW-0445">Lipid transport</keyword>
<keyword evidence="2" id="KW-0813">Transport</keyword>
<protein>
    <recommendedName>
        <fullName evidence="9">Vacuolar protein sorting-associated protein</fullName>
    </recommendedName>
</protein>
<reference evidence="8" key="1">
    <citation type="journal article" date="2024" name="IScience">
        <title>Strigolactones Initiate the Formation of Haustorium-like Structures in Castilleja.</title>
        <authorList>
            <person name="Buerger M."/>
            <person name="Peterson D."/>
            <person name="Chory J."/>
        </authorList>
    </citation>
    <scope>NUCLEOTIDE SEQUENCE [LARGE SCALE GENOMIC DNA]</scope>
</reference>
<dbReference type="GO" id="GO:0006869">
    <property type="term" value="P:lipid transport"/>
    <property type="evidence" value="ECO:0007669"/>
    <property type="project" value="UniProtKB-KW"/>
</dbReference>
<dbReference type="InterPro" id="IPR056748">
    <property type="entry name" value="VPS13-like_C"/>
</dbReference>
<feature type="domain" description="Vacuolar protein sorting-associated protein 13 VPS13 adaptor binding" evidence="5">
    <location>
        <begin position="2401"/>
        <end position="2661"/>
    </location>
</feature>
<evidence type="ECO:0000313" key="7">
    <source>
        <dbReference type="EMBL" id="KAL3650642.1"/>
    </source>
</evidence>
<evidence type="ECO:0000259" key="4">
    <source>
        <dbReference type="Pfam" id="PF12624"/>
    </source>
</evidence>
<dbReference type="Proteomes" id="UP001632038">
    <property type="component" value="Unassembled WGS sequence"/>
</dbReference>
<dbReference type="Pfam" id="PF25036">
    <property type="entry name" value="VPS13_VAB"/>
    <property type="match status" value="2"/>
</dbReference>
<proteinExistence type="inferred from homology"/>
<dbReference type="EMBL" id="JAVIJP010000007">
    <property type="protein sequence ID" value="KAL3650642.1"/>
    <property type="molecule type" value="Genomic_DNA"/>
</dbReference>
<dbReference type="InterPro" id="IPR026847">
    <property type="entry name" value="VPS13"/>
</dbReference>
<gene>
    <name evidence="7" type="ORF">CASFOL_007045</name>
</gene>
<evidence type="ECO:0000256" key="3">
    <source>
        <dbReference type="ARBA" id="ARBA00023055"/>
    </source>
</evidence>
<evidence type="ECO:0000313" key="8">
    <source>
        <dbReference type="Proteomes" id="UP001632038"/>
    </source>
</evidence>
<dbReference type="PANTHER" id="PTHR16166">
    <property type="entry name" value="VACUOLAR PROTEIN SORTING-ASSOCIATED PROTEIN VPS13"/>
    <property type="match status" value="1"/>
</dbReference>
<dbReference type="Pfam" id="PF12624">
    <property type="entry name" value="VPS13_N"/>
    <property type="match status" value="1"/>
</dbReference>
<feature type="domain" description="Chorein N-terminal" evidence="4">
    <location>
        <begin position="1"/>
        <end position="490"/>
    </location>
</feature>
<evidence type="ECO:0000259" key="5">
    <source>
        <dbReference type="Pfam" id="PF25036"/>
    </source>
</evidence>